<feature type="compositionally biased region" description="Basic and acidic residues" evidence="1">
    <location>
        <begin position="1"/>
        <end position="15"/>
    </location>
</feature>
<dbReference type="RefSeq" id="WP_306972061.1">
    <property type="nucleotide sequence ID" value="NZ_JAUSZV010000003.1"/>
</dbReference>
<proteinExistence type="predicted"/>
<dbReference type="Proteomes" id="UP001234216">
    <property type="component" value="Unassembled WGS sequence"/>
</dbReference>
<comment type="caution">
    <text evidence="2">The sequence shown here is derived from an EMBL/GenBank/DDBJ whole genome shotgun (WGS) entry which is preliminary data.</text>
</comment>
<name>A0AAW8F546_9ACTN</name>
<evidence type="ECO:0000313" key="2">
    <source>
        <dbReference type="EMBL" id="MDQ0904470.1"/>
    </source>
</evidence>
<organism evidence="2 3">
    <name type="scientific">Streptomyces canus</name>
    <dbReference type="NCBI Taxonomy" id="58343"/>
    <lineage>
        <taxon>Bacteria</taxon>
        <taxon>Bacillati</taxon>
        <taxon>Actinomycetota</taxon>
        <taxon>Actinomycetes</taxon>
        <taxon>Kitasatosporales</taxon>
        <taxon>Streptomycetaceae</taxon>
        <taxon>Streptomyces</taxon>
        <taxon>Streptomyces aurantiacus group</taxon>
    </lineage>
</organism>
<evidence type="ECO:0000256" key="1">
    <source>
        <dbReference type="SAM" id="MobiDB-lite"/>
    </source>
</evidence>
<accession>A0AAW8F546</accession>
<protein>
    <submittedName>
        <fullName evidence="2">Uncharacterized protein</fullName>
    </submittedName>
</protein>
<feature type="compositionally biased region" description="Basic and acidic residues" evidence="1">
    <location>
        <begin position="118"/>
        <end position="140"/>
    </location>
</feature>
<sequence length="164" mass="18316">MALHSRRDRERKAAEQRQQAWPGHRSTLLWTVGTSRDLGTSRDQSGLLVEQHTPWSTPPADPKLLTRDDNPLRDALELGRRHFDTVVLMGRPTWPQRELVDHFVVLAASNGAPATETLTHDAVPEETPRTSAHPRAECRAAARAAPQLPPPPPIRIPGNDHRKP</sequence>
<dbReference type="AlphaFoldDB" id="A0AAW8F546"/>
<reference evidence="2" key="1">
    <citation type="submission" date="2023-07" db="EMBL/GenBank/DDBJ databases">
        <title>Comparative genomics of wheat-associated soil bacteria to identify genetic determinants of phenazine resistance.</title>
        <authorList>
            <person name="Mouncey N."/>
        </authorList>
    </citation>
    <scope>NUCLEOTIDE SEQUENCE</scope>
    <source>
        <strain evidence="2">V4I22</strain>
    </source>
</reference>
<feature type="region of interest" description="Disordered" evidence="1">
    <location>
        <begin position="115"/>
        <end position="164"/>
    </location>
</feature>
<feature type="region of interest" description="Disordered" evidence="1">
    <location>
        <begin position="1"/>
        <end position="26"/>
    </location>
</feature>
<evidence type="ECO:0000313" key="3">
    <source>
        <dbReference type="Proteomes" id="UP001234216"/>
    </source>
</evidence>
<gene>
    <name evidence="2" type="ORF">QFZ22_000455</name>
</gene>
<dbReference type="EMBL" id="JAUSZV010000003">
    <property type="protein sequence ID" value="MDQ0904470.1"/>
    <property type="molecule type" value="Genomic_DNA"/>
</dbReference>